<organism evidence="1 2">
    <name type="scientific">Panagrolaimus sp. JU765</name>
    <dbReference type="NCBI Taxonomy" id="591449"/>
    <lineage>
        <taxon>Eukaryota</taxon>
        <taxon>Metazoa</taxon>
        <taxon>Ecdysozoa</taxon>
        <taxon>Nematoda</taxon>
        <taxon>Chromadorea</taxon>
        <taxon>Rhabditida</taxon>
        <taxon>Tylenchina</taxon>
        <taxon>Panagrolaimomorpha</taxon>
        <taxon>Panagrolaimoidea</taxon>
        <taxon>Panagrolaimidae</taxon>
        <taxon>Panagrolaimus</taxon>
    </lineage>
</organism>
<evidence type="ECO:0000313" key="2">
    <source>
        <dbReference type="WBParaSite" id="JU765_v2.g8239.t1"/>
    </source>
</evidence>
<accession>A0AC34RMN4</accession>
<protein>
    <submittedName>
        <fullName evidence="2">Uncharacterized protein</fullName>
    </submittedName>
</protein>
<proteinExistence type="predicted"/>
<sequence>MPLVTVDIFYMTDGDVISPETIELNQEEGSSDMIQLEVPDGAFFFEVKDQIRKKYTRSIEFRSQKRMSMRSTGDSIPTNVPDGFIIQKHETFIVDIARATTLEKNKLEDSSVWTVQPPQTDGDVSMETQEGSTTTKTIQTSLQQSIENTKEWPETPQLPHCKVLIESHCVSSTEKSKKYAISVAKGTSFKQIRRLFAKKGLTVKKQSHRIKTSDQNNTMMAIDDSFVVNDHTELVVECATQQSDLEQEGGKKPDEEEKEKLESLQQVKTEKLLYDIYGKHGQLINDLYEKWPDVEYDGVKTYGDGTIDSAVRSRRYRARRTDGRIEKKKTSIPYNTTEIDIAAKDINETDDPALIKTKFARTSQIRLHFFMHAKDKDLNGKGVVAVACEMFPSILTDISLASFRFQKELESDYELTMESKFKKVPDFEALLKLHCDGINEIAKEKGCCMDYIGQYEGDDDRYRATVQNLYDVIKKLTSSEIMDRSLIFVGSPTATTLDAAILERKRHDGTQPCILMVYGYPQYTYYIYIEGCALRVPGNAFTALHWLYAAHEVFNLEYERNSGAFWRFMDRLAEIQRRRQKFTRADNNLMIWLHLKLKTKKMVSESLASLRDIMDENDENLQPEADIPCSSKSLRRSTTDSSLNAEKPAKQCSTPAMRRRPAPLLTPVTALNKELQKL</sequence>
<name>A0AC34RMN4_9BILA</name>
<evidence type="ECO:0000313" key="1">
    <source>
        <dbReference type="Proteomes" id="UP000887576"/>
    </source>
</evidence>
<dbReference type="WBParaSite" id="JU765_v2.g8239.t1">
    <property type="protein sequence ID" value="JU765_v2.g8239.t1"/>
    <property type="gene ID" value="JU765_v2.g8239"/>
</dbReference>
<dbReference type="Proteomes" id="UP000887576">
    <property type="component" value="Unplaced"/>
</dbReference>
<reference evidence="2" key="1">
    <citation type="submission" date="2022-11" db="UniProtKB">
        <authorList>
            <consortium name="WormBaseParasite"/>
        </authorList>
    </citation>
    <scope>IDENTIFICATION</scope>
</reference>